<feature type="compositionally biased region" description="Basic residues" evidence="6">
    <location>
        <begin position="104"/>
        <end position="113"/>
    </location>
</feature>
<dbReference type="SMART" id="SM01238">
    <property type="entry name" value="IGR"/>
    <property type="match status" value="1"/>
</dbReference>
<dbReference type="Pfam" id="PF09597">
    <property type="entry name" value="SAM_Ribosomal_mS41"/>
    <property type="match status" value="1"/>
</dbReference>
<evidence type="ECO:0000313" key="9">
    <source>
        <dbReference type="Proteomes" id="UP000238350"/>
    </source>
</evidence>
<dbReference type="Gene3D" id="1.10.150.50">
    <property type="entry name" value="Transcription Factor, Ets-1"/>
    <property type="match status" value="1"/>
</dbReference>
<dbReference type="InterPro" id="IPR013761">
    <property type="entry name" value="SAM/pointed_sf"/>
</dbReference>
<protein>
    <recommendedName>
        <fullName evidence="4">Small ribosomal subunit protein mS41</fullName>
    </recommendedName>
    <alternativeName>
        <fullName evidence="5">Protein FYV4, mitochondrial</fullName>
    </alternativeName>
</protein>
<gene>
    <name evidence="8" type="ORF">B9G98_03841</name>
</gene>
<dbReference type="STRING" id="45607.A0A2T0FMK8"/>
<dbReference type="SUPFAM" id="SSF47769">
    <property type="entry name" value="SAM/Pointed domain"/>
    <property type="match status" value="1"/>
</dbReference>
<keyword evidence="9" id="KW-1185">Reference proteome</keyword>
<evidence type="ECO:0000256" key="1">
    <source>
        <dbReference type="ARBA" id="ARBA00004173"/>
    </source>
</evidence>
<dbReference type="GO" id="GO:0005739">
    <property type="term" value="C:mitochondrion"/>
    <property type="evidence" value="ECO:0007669"/>
    <property type="project" value="UniProtKB-SubCell"/>
</dbReference>
<dbReference type="GeneID" id="36517589"/>
<comment type="subcellular location">
    <subcellularLocation>
        <location evidence="1">Mitochondrion</location>
    </subcellularLocation>
</comment>
<dbReference type="InterPro" id="IPR039603">
    <property type="entry name" value="Ribosomal_mS41"/>
</dbReference>
<accession>A0A2T0FMK8</accession>
<comment type="similarity">
    <text evidence="2">Belongs to the mitochondrion-specific ribosomal protein mS41 family.</text>
</comment>
<dbReference type="CDD" id="cd09487">
    <property type="entry name" value="SAM_superfamily"/>
    <property type="match status" value="1"/>
</dbReference>
<evidence type="ECO:0000256" key="2">
    <source>
        <dbReference type="ARBA" id="ARBA00010492"/>
    </source>
</evidence>
<dbReference type="PANTHER" id="PTHR28235">
    <property type="entry name" value="PROTEIN FYV4, MITOCHONDRIAL"/>
    <property type="match status" value="1"/>
</dbReference>
<organism evidence="8 9">
    <name type="scientific">Wickerhamiella sorbophila</name>
    <dbReference type="NCBI Taxonomy" id="45607"/>
    <lineage>
        <taxon>Eukaryota</taxon>
        <taxon>Fungi</taxon>
        <taxon>Dikarya</taxon>
        <taxon>Ascomycota</taxon>
        <taxon>Saccharomycotina</taxon>
        <taxon>Dipodascomycetes</taxon>
        <taxon>Dipodascales</taxon>
        <taxon>Trichomonascaceae</taxon>
        <taxon>Wickerhamiella</taxon>
    </lineage>
</organism>
<dbReference type="AlphaFoldDB" id="A0A2T0FMK8"/>
<name>A0A2T0FMK8_9ASCO</name>
<evidence type="ECO:0000256" key="6">
    <source>
        <dbReference type="SAM" id="MobiDB-lite"/>
    </source>
</evidence>
<proteinExistence type="inferred from homology"/>
<dbReference type="Proteomes" id="UP000238350">
    <property type="component" value="Unassembled WGS sequence"/>
</dbReference>
<feature type="domain" description="Small ribosomal subunit protein mS41 SAM" evidence="7">
    <location>
        <begin position="29"/>
        <end position="84"/>
    </location>
</feature>
<evidence type="ECO:0000256" key="4">
    <source>
        <dbReference type="ARBA" id="ARBA00035129"/>
    </source>
</evidence>
<keyword evidence="3" id="KW-0496">Mitochondrion</keyword>
<evidence type="ECO:0000256" key="3">
    <source>
        <dbReference type="ARBA" id="ARBA00023128"/>
    </source>
</evidence>
<evidence type="ECO:0000256" key="5">
    <source>
        <dbReference type="ARBA" id="ARBA00035341"/>
    </source>
</evidence>
<dbReference type="PANTHER" id="PTHR28235:SF1">
    <property type="entry name" value="SMALL RIBOSOMAL SUBUNIT PROTEIN MS41"/>
    <property type="match status" value="1"/>
</dbReference>
<sequence>MFRAVLCRSYATAAVARAAVKPTAAVPDVETFLKKIGRNMEQYKEHFETWDDFASVSSTKLKDLGVETRDRRYLLQWFDRFSRGVELEEIKRGTKKWGGERNRRAQRAAHFGRLRAESS</sequence>
<comment type="caution">
    <text evidence="8">The sequence shown here is derived from an EMBL/GenBank/DDBJ whole genome shotgun (WGS) entry which is preliminary data.</text>
</comment>
<evidence type="ECO:0000259" key="7">
    <source>
        <dbReference type="SMART" id="SM01238"/>
    </source>
</evidence>
<dbReference type="RefSeq" id="XP_024666166.1">
    <property type="nucleotide sequence ID" value="XM_024810398.1"/>
</dbReference>
<dbReference type="EMBL" id="NDIQ01000022">
    <property type="protein sequence ID" value="PRT56221.1"/>
    <property type="molecule type" value="Genomic_DNA"/>
</dbReference>
<dbReference type="InterPro" id="IPR019083">
    <property type="entry name" value="SAM_Ribosomal_mS41"/>
</dbReference>
<dbReference type="OrthoDB" id="18595at2759"/>
<reference evidence="8 9" key="1">
    <citation type="submission" date="2017-04" db="EMBL/GenBank/DDBJ databases">
        <title>Genome sequencing of [Candida] sorbophila.</title>
        <authorList>
            <person name="Ahn J.O."/>
        </authorList>
    </citation>
    <scope>NUCLEOTIDE SEQUENCE [LARGE SCALE GENOMIC DNA]</scope>
    <source>
        <strain evidence="8 9">DS02</strain>
    </source>
</reference>
<evidence type="ECO:0000313" key="8">
    <source>
        <dbReference type="EMBL" id="PRT56221.1"/>
    </source>
</evidence>
<feature type="region of interest" description="Disordered" evidence="6">
    <location>
        <begin position="97"/>
        <end position="119"/>
    </location>
</feature>